<feature type="compositionally biased region" description="Low complexity" evidence="2">
    <location>
        <begin position="938"/>
        <end position="955"/>
    </location>
</feature>
<protein>
    <submittedName>
        <fullName evidence="3">Uncharacterized protein</fullName>
    </submittedName>
</protein>
<proteinExistence type="predicted"/>
<feature type="coiled-coil region" evidence="1">
    <location>
        <begin position="396"/>
        <end position="515"/>
    </location>
</feature>
<feature type="coiled-coil region" evidence="1">
    <location>
        <begin position="747"/>
        <end position="812"/>
    </location>
</feature>
<evidence type="ECO:0000313" key="4">
    <source>
        <dbReference type="Proteomes" id="UP001470230"/>
    </source>
</evidence>
<name>A0ABR2JKU8_9EUKA</name>
<feature type="region of interest" description="Disordered" evidence="2">
    <location>
        <begin position="1"/>
        <end position="25"/>
    </location>
</feature>
<sequence>MSNPPVSDQVYSDMNMDKVSNNSDIYEENVLPSFSDQTTDNQYLQDLEKGYNLSNQQASTPQTSNRAQNNLSRYNLAQLPKNSNTSPQPDDSQIIYVDQTQEYRSLATSISASFKNNTPSLENLLSDYPNLQKMAEIFTSFINSLISDEREIQMTPKGVSVIDKTVRFLVSNAMSMVRNTNFMQQNLNQDPDSIDILSHIDNLDTGELKSRLSEALYQIQELNEKERDYQKQSTQLQTDMDDLYRQSYKLKEKHNQYKRISEDKLTECQTKITLLMDKLQKVQDDLNLCKEEKNNLNDQYDKIMKDFDDVSKENTKYKKDLSSKKKLLISAQQDLKQQAHQIEELQIDKKRLMLELESLKNPAARDIDINNFGENMTETGNFLGGHTSMYPDNEQIDQLRRELFELTQENNELKRLCDEKEQQLSDLVLQKQETQEDHEQQIQIIRDDMESQIQNAKEEIEVLHQRNTELEEENQRKQEYIDQKESLINQNEEDLEKMKKENQESAQTIQKDKEIIQKLRSHLDALGRFTEQLIDKDSTDPEILNTSSSIFDDNELRQSVKKKIIEFHDFAHSLLNEDMDSVELYDRILGNLDEEKNDQLDALISNTIIKGENTLFTILIILVSLIDKARKYFDEEKEQLIGAYKSLPFKREAYRPVDITEYIESLKYPIKEVRKLLKTDFGQIEPNATDADLIDSFINDYKKLKSEFSRVGDTIKYKGGIGRMPDAIVREIENLREANETLKYTSENALKSATNQYEEQIRNIRSELEVTSTKDKSSINLHEIIQDKNEKINKLKDQLTEANEGRNEAEKKYQAAEAWKQEMLLNVEVIKSQRKRIANLLEQRQASYKKRLAEVEERNEKKRKEELDREKKMHEIETEKLKEQIIKKKKKIQDLKKELKKTTETTDNLLDHQRKEMQALIEQNERFTKKLNKLKLQQADNQSLSQSLNQSANQAPNPTDRGVSTTSNVTTPISNQTTTIVPSNGETSPRYTNNNNINNSILSSPRSPYGGTKMTTISTRSTSPSRVVANNAVNDFVQEVGKLLVPYCGERSRWTKPRLFMMITEIVQKVTGVKPIGGTTTTRRGIEAKDDENEWIKWATSLIASSRSNLTPAEMRLMIKDMVTGSASRLRLMEKLQSLRFQKKVLLTRNLPKRQYPLICNAKTLANIVNVSIVLLKSTKRNRTPSSSQRNISGTNGNVRTVNPK</sequence>
<keyword evidence="1" id="KW-0175">Coiled coil</keyword>
<organism evidence="3 4">
    <name type="scientific">Tritrichomonas musculus</name>
    <dbReference type="NCBI Taxonomy" id="1915356"/>
    <lineage>
        <taxon>Eukaryota</taxon>
        <taxon>Metamonada</taxon>
        <taxon>Parabasalia</taxon>
        <taxon>Tritrichomonadida</taxon>
        <taxon>Tritrichomonadidae</taxon>
        <taxon>Tritrichomonas</taxon>
    </lineage>
</organism>
<keyword evidence="4" id="KW-1185">Reference proteome</keyword>
<dbReference type="EMBL" id="JAPFFF010000011">
    <property type="protein sequence ID" value="KAK8878297.1"/>
    <property type="molecule type" value="Genomic_DNA"/>
</dbReference>
<feature type="compositionally biased region" description="Polar residues" evidence="2">
    <location>
        <begin position="1184"/>
        <end position="1205"/>
    </location>
</feature>
<feature type="compositionally biased region" description="Polar residues" evidence="2">
    <location>
        <begin position="1"/>
        <end position="24"/>
    </location>
</feature>
<evidence type="ECO:0000313" key="3">
    <source>
        <dbReference type="EMBL" id="KAK8878297.1"/>
    </source>
</evidence>
<comment type="caution">
    <text evidence="3">The sequence shown here is derived from an EMBL/GenBank/DDBJ whole genome shotgun (WGS) entry which is preliminary data.</text>
</comment>
<feature type="coiled-coil region" evidence="1">
    <location>
        <begin position="838"/>
        <end position="937"/>
    </location>
</feature>
<accession>A0ABR2JKU8</accession>
<feature type="coiled-coil region" evidence="1">
    <location>
        <begin position="272"/>
        <end position="362"/>
    </location>
</feature>
<evidence type="ECO:0000256" key="2">
    <source>
        <dbReference type="SAM" id="MobiDB-lite"/>
    </source>
</evidence>
<feature type="compositionally biased region" description="Low complexity" evidence="2">
    <location>
        <begin position="993"/>
        <end position="1004"/>
    </location>
</feature>
<feature type="coiled-coil region" evidence="1">
    <location>
        <begin position="212"/>
        <end position="239"/>
    </location>
</feature>
<reference evidence="3 4" key="1">
    <citation type="submission" date="2024-04" db="EMBL/GenBank/DDBJ databases">
        <title>Tritrichomonas musculus Genome.</title>
        <authorList>
            <person name="Alves-Ferreira E."/>
            <person name="Grigg M."/>
            <person name="Lorenzi H."/>
            <person name="Galac M."/>
        </authorList>
    </citation>
    <scope>NUCLEOTIDE SEQUENCE [LARGE SCALE GENOMIC DNA]</scope>
    <source>
        <strain evidence="3 4">EAF2021</strain>
    </source>
</reference>
<feature type="region of interest" description="Disordered" evidence="2">
    <location>
        <begin position="938"/>
        <end position="1009"/>
    </location>
</feature>
<feature type="region of interest" description="Disordered" evidence="2">
    <location>
        <begin position="1182"/>
        <end position="1205"/>
    </location>
</feature>
<gene>
    <name evidence="3" type="ORF">M9Y10_005062</name>
</gene>
<dbReference type="Proteomes" id="UP001470230">
    <property type="component" value="Unassembled WGS sequence"/>
</dbReference>
<feature type="compositionally biased region" description="Polar residues" evidence="2">
    <location>
        <begin position="962"/>
        <end position="992"/>
    </location>
</feature>
<evidence type="ECO:0000256" key="1">
    <source>
        <dbReference type="SAM" id="Coils"/>
    </source>
</evidence>